<sequence>MKITDTVLPLKADNKIDVRKSKTEDVSRSNAAEASDKVEISSGSRDAVKMQEILQSTPPERAEMVEELRAQIESDEYYVDSREIAGKMLMNLLGEQSVLNE</sequence>
<comment type="function">
    <text evidence="7">Responsible for the coupling of flagellin expression to flagellar assembly by preventing expression of the flagellin genes when a component of the middle class of proteins is defective. It negatively regulates flagellar genes by inhibiting the activity of FliA by directly binding to FliA.</text>
</comment>
<comment type="caution">
    <text evidence="11">The sequence shown here is derived from an EMBL/GenBank/DDBJ whole genome shotgun (WGS) entry which is preliminary data.</text>
</comment>
<keyword evidence="6" id="KW-0804">Transcription</keyword>
<evidence type="ECO:0000256" key="4">
    <source>
        <dbReference type="ARBA" id="ARBA00022795"/>
    </source>
</evidence>
<organism evidence="11 12">
    <name type="scientific">Candidatus Desulfobia pelagia</name>
    <dbReference type="NCBI Taxonomy" id="2841692"/>
    <lineage>
        <taxon>Bacteria</taxon>
        <taxon>Pseudomonadati</taxon>
        <taxon>Thermodesulfobacteriota</taxon>
        <taxon>Desulfobulbia</taxon>
        <taxon>Desulfobulbales</taxon>
        <taxon>Desulfobulbaceae</taxon>
        <taxon>Candidatus Desulfobia</taxon>
    </lineage>
</organism>
<comment type="similarity">
    <text evidence="1">Belongs to the FlgM family.</text>
</comment>
<evidence type="ECO:0000256" key="6">
    <source>
        <dbReference type="ARBA" id="ARBA00023163"/>
    </source>
</evidence>
<dbReference type="GO" id="GO:0045892">
    <property type="term" value="P:negative regulation of DNA-templated transcription"/>
    <property type="evidence" value="ECO:0007669"/>
    <property type="project" value="InterPro"/>
</dbReference>
<keyword evidence="11" id="KW-0969">Cilium</keyword>
<evidence type="ECO:0000259" key="10">
    <source>
        <dbReference type="Pfam" id="PF04316"/>
    </source>
</evidence>
<dbReference type="InterPro" id="IPR007412">
    <property type="entry name" value="FlgM"/>
</dbReference>
<dbReference type="Proteomes" id="UP000614424">
    <property type="component" value="Unassembled WGS sequence"/>
</dbReference>
<evidence type="ECO:0000256" key="5">
    <source>
        <dbReference type="ARBA" id="ARBA00023015"/>
    </source>
</evidence>
<dbReference type="InterPro" id="IPR031316">
    <property type="entry name" value="FlgM_C"/>
</dbReference>
<dbReference type="Pfam" id="PF04316">
    <property type="entry name" value="FlgM"/>
    <property type="match status" value="1"/>
</dbReference>
<evidence type="ECO:0000256" key="7">
    <source>
        <dbReference type="ARBA" id="ARBA00024739"/>
    </source>
</evidence>
<keyword evidence="3" id="KW-0678">Repressor</keyword>
<proteinExistence type="inferred from homology"/>
<evidence type="ECO:0000313" key="11">
    <source>
        <dbReference type="EMBL" id="MBC8317931.1"/>
    </source>
</evidence>
<evidence type="ECO:0000256" key="1">
    <source>
        <dbReference type="ARBA" id="ARBA00005322"/>
    </source>
</evidence>
<dbReference type="SUPFAM" id="SSF101498">
    <property type="entry name" value="Anti-sigma factor FlgM"/>
    <property type="match status" value="1"/>
</dbReference>
<keyword evidence="4" id="KW-1005">Bacterial flagellum biogenesis</keyword>
<evidence type="ECO:0000256" key="8">
    <source>
        <dbReference type="ARBA" id="ARBA00030117"/>
    </source>
</evidence>
<gene>
    <name evidence="11" type="primary">flgM</name>
    <name evidence="11" type="ORF">H8E41_08485</name>
</gene>
<dbReference type="GO" id="GO:0044781">
    <property type="term" value="P:bacterial-type flagellum organization"/>
    <property type="evidence" value="ECO:0007669"/>
    <property type="project" value="UniProtKB-KW"/>
</dbReference>
<evidence type="ECO:0000313" key="12">
    <source>
        <dbReference type="Proteomes" id="UP000614424"/>
    </source>
</evidence>
<protein>
    <recommendedName>
        <fullName evidence="2">Negative regulator of flagellin synthesis</fullName>
    </recommendedName>
    <alternativeName>
        <fullName evidence="8">Anti-sigma-28 factor</fullName>
    </alternativeName>
</protein>
<dbReference type="InterPro" id="IPR035890">
    <property type="entry name" value="Anti-sigma-28_factor_FlgM_sf"/>
</dbReference>
<accession>A0A8J6TCS0</accession>
<keyword evidence="5" id="KW-0805">Transcription regulation</keyword>
<evidence type="ECO:0000256" key="2">
    <source>
        <dbReference type="ARBA" id="ARBA00017823"/>
    </source>
</evidence>
<keyword evidence="11" id="KW-0282">Flagellum</keyword>
<feature type="domain" description="Anti-sigma-28 factor FlgM C-terminal" evidence="10">
    <location>
        <begin position="36"/>
        <end position="89"/>
    </location>
</feature>
<dbReference type="EMBL" id="JACNJZ010000115">
    <property type="protein sequence ID" value="MBC8317931.1"/>
    <property type="molecule type" value="Genomic_DNA"/>
</dbReference>
<dbReference type="NCBIfam" id="TIGR03824">
    <property type="entry name" value="FlgM_jcvi"/>
    <property type="match status" value="1"/>
</dbReference>
<keyword evidence="11" id="KW-0966">Cell projection</keyword>
<evidence type="ECO:0000256" key="3">
    <source>
        <dbReference type="ARBA" id="ARBA00022491"/>
    </source>
</evidence>
<evidence type="ECO:0000256" key="9">
    <source>
        <dbReference type="SAM" id="MobiDB-lite"/>
    </source>
</evidence>
<feature type="region of interest" description="Disordered" evidence="9">
    <location>
        <begin position="19"/>
        <end position="43"/>
    </location>
</feature>
<reference evidence="11 12" key="1">
    <citation type="submission" date="2020-08" db="EMBL/GenBank/DDBJ databases">
        <title>Bridging the membrane lipid divide: bacteria of the FCB group superphylum have the potential to synthesize archaeal ether lipids.</title>
        <authorList>
            <person name="Villanueva L."/>
            <person name="Von Meijenfeldt F.A.B."/>
            <person name="Westbye A.B."/>
            <person name="Yadav S."/>
            <person name="Hopmans E.C."/>
            <person name="Dutilh B.E."/>
            <person name="Sinninghe Damste J.S."/>
        </authorList>
    </citation>
    <scope>NUCLEOTIDE SEQUENCE [LARGE SCALE GENOMIC DNA]</scope>
    <source>
        <strain evidence="11">NIOZ-UU47</strain>
    </source>
</reference>
<name>A0A8J6TCS0_9BACT</name>
<dbReference type="AlphaFoldDB" id="A0A8J6TCS0"/>